<keyword evidence="11" id="KW-0460">Magnesium</keyword>
<dbReference type="Proteomes" id="UP001642464">
    <property type="component" value="Unassembled WGS sequence"/>
</dbReference>
<evidence type="ECO:0000256" key="12">
    <source>
        <dbReference type="ARBA" id="ARBA00022989"/>
    </source>
</evidence>
<evidence type="ECO:0000256" key="13">
    <source>
        <dbReference type="ARBA" id="ARBA00023136"/>
    </source>
</evidence>
<keyword evidence="9 16" id="KW-0812">Transmembrane</keyword>
<feature type="domain" description="Oligosaccharyl transferase STT3 N-terminal" evidence="17">
    <location>
        <begin position="37"/>
        <end position="288"/>
    </location>
</feature>
<comment type="catalytic activity">
    <reaction evidence="15">
        <text>a di-trans,poly-cis-dolichyl diphosphooligosaccharide + L-asparaginyl-[protein] = N(4)-(oligosaccharide-(1-&gt;4)-N-acetyl-beta-D-glucosaminyl-(1-&gt;4)-N-acetyl-beta-D-glucosaminyl)-L-asparaginyl-[protein] + a di-trans,poly-cis-dolichyl diphosphate + H(+)</text>
        <dbReference type="Rhea" id="RHEA:22980"/>
        <dbReference type="Rhea" id="RHEA-COMP:12804"/>
        <dbReference type="Rhea" id="RHEA-COMP:12805"/>
        <dbReference type="Rhea" id="RHEA-COMP:19506"/>
        <dbReference type="Rhea" id="RHEA-COMP:19509"/>
        <dbReference type="ChEBI" id="CHEBI:15378"/>
        <dbReference type="ChEBI" id="CHEBI:50347"/>
        <dbReference type="ChEBI" id="CHEBI:57497"/>
        <dbReference type="ChEBI" id="CHEBI:57570"/>
        <dbReference type="ChEBI" id="CHEBI:132529"/>
        <dbReference type="EC" id="2.4.99.18"/>
    </reaction>
</comment>
<dbReference type="Pfam" id="PF02516">
    <property type="entry name" value="STT3"/>
    <property type="match status" value="1"/>
</dbReference>
<evidence type="ECO:0000256" key="2">
    <source>
        <dbReference type="ARBA" id="ARBA00001946"/>
    </source>
</evidence>
<feature type="non-terminal residue" evidence="18">
    <location>
        <position position="295"/>
    </location>
</feature>
<comment type="cofactor">
    <cofactor evidence="1">
        <name>Mn(2+)</name>
        <dbReference type="ChEBI" id="CHEBI:29035"/>
    </cofactor>
</comment>
<feature type="transmembrane region" description="Helical" evidence="16">
    <location>
        <begin position="158"/>
        <end position="179"/>
    </location>
</feature>
<evidence type="ECO:0000256" key="11">
    <source>
        <dbReference type="ARBA" id="ARBA00022842"/>
    </source>
</evidence>
<name>A0ABP0IKS8_9DINO</name>
<dbReference type="EMBL" id="CAXAMM010004333">
    <property type="protein sequence ID" value="CAK9003201.1"/>
    <property type="molecule type" value="Genomic_DNA"/>
</dbReference>
<keyword evidence="19" id="KW-1185">Reference proteome</keyword>
<evidence type="ECO:0000256" key="9">
    <source>
        <dbReference type="ARBA" id="ARBA00022692"/>
    </source>
</evidence>
<protein>
    <recommendedName>
        <fullName evidence="6">dolichyl-diphosphooligosaccharide--protein glycotransferase</fullName>
        <ecNumber evidence="6">2.4.99.18</ecNumber>
    </recommendedName>
</protein>
<evidence type="ECO:0000256" key="8">
    <source>
        <dbReference type="ARBA" id="ARBA00022679"/>
    </source>
</evidence>
<evidence type="ECO:0000256" key="15">
    <source>
        <dbReference type="ARBA" id="ARBA00048829"/>
    </source>
</evidence>
<reference evidence="18 19" key="1">
    <citation type="submission" date="2024-02" db="EMBL/GenBank/DDBJ databases">
        <authorList>
            <person name="Chen Y."/>
            <person name="Shah S."/>
            <person name="Dougan E. K."/>
            <person name="Thang M."/>
            <person name="Chan C."/>
        </authorList>
    </citation>
    <scope>NUCLEOTIDE SEQUENCE [LARGE SCALE GENOMIC DNA]</scope>
</reference>
<evidence type="ECO:0000313" key="18">
    <source>
        <dbReference type="EMBL" id="CAK9003201.1"/>
    </source>
</evidence>
<keyword evidence="12 16" id="KW-1133">Transmembrane helix</keyword>
<keyword evidence="13 16" id="KW-0472">Membrane</keyword>
<evidence type="ECO:0000256" key="10">
    <source>
        <dbReference type="ARBA" id="ARBA00022723"/>
    </source>
</evidence>
<keyword evidence="10" id="KW-0479">Metal-binding</keyword>
<sequence>MAKAEAEAAPPEVRPWLLQRLLRLVLDLVTGLLKFLVLAGSCLWAYRIRLISVQKFGYLIHEFDPWFNARATKYLSKNGWHAFFHWYDYMSWYPLGRPIGTTIYPGMQILSVGIHRFLRLFPDSRWDLPGKELVPPRWLPMLPGHGTLSVGKMSVNNVCVMVPAWLAAVATLSIFLLTWEVSESSGAAVCAALVMSIIPAHLMRSMTGEFDNECVAMAAFCTAFWLWCRSIRHTTSWPWAVPAALAYAGAVATWGGYIFVNNLIALHAAVLVGLGKYHSGLFRAYCIWHFGCHND</sequence>
<comment type="cofactor">
    <cofactor evidence="2">
        <name>Mg(2+)</name>
        <dbReference type="ChEBI" id="CHEBI:18420"/>
    </cofactor>
</comment>
<evidence type="ECO:0000256" key="16">
    <source>
        <dbReference type="SAM" id="Phobius"/>
    </source>
</evidence>
<evidence type="ECO:0000256" key="6">
    <source>
        <dbReference type="ARBA" id="ARBA00012605"/>
    </source>
</evidence>
<feature type="transmembrane region" description="Helical" evidence="16">
    <location>
        <begin position="24"/>
        <end position="46"/>
    </location>
</feature>
<dbReference type="PANTHER" id="PTHR13872:SF1">
    <property type="entry name" value="DOLICHYL-DIPHOSPHOOLIGOSACCHARIDE--PROTEIN GLYCOSYLTRANSFERASE SUBUNIT STT3B"/>
    <property type="match status" value="1"/>
</dbReference>
<evidence type="ECO:0000259" key="17">
    <source>
        <dbReference type="Pfam" id="PF02516"/>
    </source>
</evidence>
<dbReference type="InterPro" id="IPR048307">
    <property type="entry name" value="STT3_N"/>
</dbReference>
<comment type="subcellular location">
    <subcellularLocation>
        <location evidence="3">Endomembrane system</location>
        <topology evidence="3">Multi-pass membrane protein</topology>
    </subcellularLocation>
</comment>
<accession>A0ABP0IKS8</accession>
<evidence type="ECO:0000256" key="5">
    <source>
        <dbReference type="ARBA" id="ARBA00010810"/>
    </source>
</evidence>
<evidence type="ECO:0000256" key="1">
    <source>
        <dbReference type="ARBA" id="ARBA00001936"/>
    </source>
</evidence>
<comment type="similarity">
    <text evidence="5">Belongs to the STT3 family.</text>
</comment>
<dbReference type="InterPro" id="IPR003674">
    <property type="entry name" value="Oligo_trans_STT3"/>
</dbReference>
<proteinExistence type="inferred from homology"/>
<evidence type="ECO:0000313" key="19">
    <source>
        <dbReference type="Proteomes" id="UP001642464"/>
    </source>
</evidence>
<evidence type="ECO:0000256" key="7">
    <source>
        <dbReference type="ARBA" id="ARBA00022676"/>
    </source>
</evidence>
<keyword evidence="7" id="KW-0328">Glycosyltransferase</keyword>
<evidence type="ECO:0000256" key="14">
    <source>
        <dbReference type="ARBA" id="ARBA00023211"/>
    </source>
</evidence>
<keyword evidence="8" id="KW-0808">Transferase</keyword>
<comment type="pathway">
    <text evidence="4">Protein modification; protein glycosylation.</text>
</comment>
<keyword evidence="14" id="KW-0464">Manganese</keyword>
<feature type="transmembrane region" description="Helical" evidence="16">
    <location>
        <begin position="244"/>
        <end position="274"/>
    </location>
</feature>
<dbReference type="EC" id="2.4.99.18" evidence="6"/>
<evidence type="ECO:0000256" key="4">
    <source>
        <dbReference type="ARBA" id="ARBA00004922"/>
    </source>
</evidence>
<organism evidence="18 19">
    <name type="scientific">Durusdinium trenchii</name>
    <dbReference type="NCBI Taxonomy" id="1381693"/>
    <lineage>
        <taxon>Eukaryota</taxon>
        <taxon>Sar</taxon>
        <taxon>Alveolata</taxon>
        <taxon>Dinophyceae</taxon>
        <taxon>Suessiales</taxon>
        <taxon>Symbiodiniaceae</taxon>
        <taxon>Durusdinium</taxon>
    </lineage>
</organism>
<gene>
    <name evidence="18" type="ORF">SCF082_LOCUS7635</name>
</gene>
<dbReference type="PANTHER" id="PTHR13872">
    <property type="entry name" value="DOLICHYL-DIPHOSPHOOLIGOSACCHARIDE--PROTEIN GLYCOSYLTRANSFERASE SUBUNIT"/>
    <property type="match status" value="1"/>
</dbReference>
<comment type="caution">
    <text evidence="18">The sequence shown here is derived from an EMBL/GenBank/DDBJ whole genome shotgun (WGS) entry which is preliminary data.</text>
</comment>
<evidence type="ECO:0000256" key="3">
    <source>
        <dbReference type="ARBA" id="ARBA00004127"/>
    </source>
</evidence>